<dbReference type="AlphaFoldDB" id="A0AAP0M0K8"/>
<comment type="caution">
    <text evidence="12">The sequence shown here is derived from an EMBL/GenBank/DDBJ whole genome shotgun (WGS) entry which is preliminary data.</text>
</comment>
<organism evidence="12 13">
    <name type="scientific">Citrus x changshan-huyou</name>
    <dbReference type="NCBI Taxonomy" id="2935761"/>
    <lineage>
        <taxon>Eukaryota</taxon>
        <taxon>Viridiplantae</taxon>
        <taxon>Streptophyta</taxon>
        <taxon>Embryophyta</taxon>
        <taxon>Tracheophyta</taxon>
        <taxon>Spermatophyta</taxon>
        <taxon>Magnoliopsida</taxon>
        <taxon>eudicotyledons</taxon>
        <taxon>Gunneridae</taxon>
        <taxon>Pentapetalae</taxon>
        <taxon>rosids</taxon>
        <taxon>malvids</taxon>
        <taxon>Sapindales</taxon>
        <taxon>Rutaceae</taxon>
        <taxon>Aurantioideae</taxon>
        <taxon>Citrus</taxon>
    </lineage>
</organism>
<evidence type="ECO:0000256" key="8">
    <source>
        <dbReference type="ARBA" id="ARBA00022989"/>
    </source>
</evidence>
<feature type="region of interest" description="Disordered" evidence="11">
    <location>
        <begin position="249"/>
        <end position="305"/>
    </location>
</feature>
<sequence length="305" mass="34165">MAIMFDHHQWGVAFGILGNIISFLVYLAPVPTFYRIYRKKSTESFQSLPYLVALFSSMMWFYYALVKQNAFLLVTINCFGCVIETIYIILFITYAPKGSRNSTVKLFVSMNVGVFSLILLLTHFLATGSTRILILGWICVAFSVSVFAAPLSIVAQVIRTKSVEFMPFNLSFFLTLSAIMWFAYGLFQKDICVALPNIVGFLLGLTQMLLYVIYKNANKVIIEDKKLPEAQLKSIVVLSNLGASEVYPVDIHPDDADANDVNQGPKENRQETDQRNPKSLEVPSGLQLQQHNDNNKTDDGCAVAV</sequence>
<dbReference type="Gene3D" id="1.20.1280.290">
    <property type="match status" value="2"/>
</dbReference>
<evidence type="ECO:0000256" key="3">
    <source>
        <dbReference type="ARBA" id="ARBA00022448"/>
    </source>
</evidence>
<comment type="subcellular location">
    <subcellularLocation>
        <location evidence="1 10">Cell membrane</location>
        <topology evidence="1 10">Multi-pass membrane protein</topology>
    </subcellularLocation>
</comment>
<keyword evidence="6 10" id="KW-0812">Transmembrane</keyword>
<feature type="transmembrane region" description="Helical" evidence="10">
    <location>
        <begin position="193"/>
        <end position="214"/>
    </location>
</feature>
<evidence type="ECO:0000256" key="1">
    <source>
        <dbReference type="ARBA" id="ARBA00004651"/>
    </source>
</evidence>
<evidence type="ECO:0000256" key="6">
    <source>
        <dbReference type="ARBA" id="ARBA00022692"/>
    </source>
</evidence>
<accession>A0AAP0M0K8</accession>
<evidence type="ECO:0000313" key="12">
    <source>
        <dbReference type="EMBL" id="KAK9189175.1"/>
    </source>
</evidence>
<gene>
    <name evidence="12" type="ORF">WN944_020581</name>
</gene>
<evidence type="ECO:0000256" key="5">
    <source>
        <dbReference type="ARBA" id="ARBA00022597"/>
    </source>
</evidence>
<dbReference type="GO" id="GO:0005886">
    <property type="term" value="C:plasma membrane"/>
    <property type="evidence" value="ECO:0007669"/>
    <property type="project" value="UniProtKB-SubCell"/>
</dbReference>
<feature type="transmembrane region" description="Helical" evidence="10">
    <location>
        <begin position="12"/>
        <end position="36"/>
    </location>
</feature>
<feature type="transmembrane region" description="Helical" evidence="10">
    <location>
        <begin position="71"/>
        <end position="94"/>
    </location>
</feature>
<evidence type="ECO:0000256" key="9">
    <source>
        <dbReference type="ARBA" id="ARBA00023136"/>
    </source>
</evidence>
<protein>
    <recommendedName>
        <fullName evidence="10">Bidirectional sugar transporter SWEET</fullName>
    </recommendedName>
</protein>
<evidence type="ECO:0000256" key="7">
    <source>
        <dbReference type="ARBA" id="ARBA00022737"/>
    </source>
</evidence>
<dbReference type="GO" id="GO:0008515">
    <property type="term" value="F:sucrose transmembrane transporter activity"/>
    <property type="evidence" value="ECO:0007669"/>
    <property type="project" value="UniProtKB-ARBA"/>
</dbReference>
<dbReference type="EMBL" id="JBCGBO010000007">
    <property type="protein sequence ID" value="KAK9189175.1"/>
    <property type="molecule type" value="Genomic_DNA"/>
</dbReference>
<keyword evidence="13" id="KW-1185">Reference proteome</keyword>
<dbReference type="InterPro" id="IPR047664">
    <property type="entry name" value="SWEET"/>
</dbReference>
<keyword evidence="8 10" id="KW-1133">Transmembrane helix</keyword>
<evidence type="ECO:0000256" key="4">
    <source>
        <dbReference type="ARBA" id="ARBA00022475"/>
    </source>
</evidence>
<dbReference type="GO" id="GO:0051119">
    <property type="term" value="F:sugar transmembrane transporter activity"/>
    <property type="evidence" value="ECO:0007669"/>
    <property type="project" value="InterPro"/>
</dbReference>
<evidence type="ECO:0000256" key="10">
    <source>
        <dbReference type="RuleBase" id="RU910715"/>
    </source>
</evidence>
<name>A0AAP0M0K8_9ROSI</name>
<keyword evidence="3 10" id="KW-0813">Transport</keyword>
<dbReference type="PANTHER" id="PTHR10791:SF222">
    <property type="entry name" value="BIDIRECTIONAL SUGAR TRANSPORTER SWEET15"/>
    <property type="match status" value="1"/>
</dbReference>
<dbReference type="PANTHER" id="PTHR10791">
    <property type="entry name" value="RAG1-ACTIVATING PROTEIN 1"/>
    <property type="match status" value="1"/>
</dbReference>
<keyword evidence="9 10" id="KW-0472">Membrane</keyword>
<evidence type="ECO:0000313" key="13">
    <source>
        <dbReference type="Proteomes" id="UP001428341"/>
    </source>
</evidence>
<feature type="transmembrane region" description="Helical" evidence="10">
    <location>
        <begin position="106"/>
        <end position="126"/>
    </location>
</feature>
<feature type="transmembrane region" description="Helical" evidence="10">
    <location>
        <begin position="167"/>
        <end position="187"/>
    </location>
</feature>
<dbReference type="Proteomes" id="UP001428341">
    <property type="component" value="Unassembled WGS sequence"/>
</dbReference>
<feature type="compositionally biased region" description="Basic and acidic residues" evidence="11">
    <location>
        <begin position="266"/>
        <end position="278"/>
    </location>
</feature>
<dbReference type="Pfam" id="PF03083">
    <property type="entry name" value="MtN3_slv"/>
    <property type="match status" value="2"/>
</dbReference>
<keyword evidence="7" id="KW-0677">Repeat</keyword>
<evidence type="ECO:0000256" key="2">
    <source>
        <dbReference type="ARBA" id="ARBA00007809"/>
    </source>
</evidence>
<comment type="function">
    <text evidence="10">Mediates both low-affinity uptake and efflux of sugar across the membrane.</text>
</comment>
<dbReference type="FunFam" id="1.20.1280.290:FF:000001">
    <property type="entry name" value="Bidirectional sugar transporter SWEET"/>
    <property type="match status" value="1"/>
</dbReference>
<dbReference type="FunFam" id="1.20.1280.290:FF:000003">
    <property type="entry name" value="Bidirectional sugar transporter SWEET"/>
    <property type="match status" value="1"/>
</dbReference>
<keyword evidence="4" id="KW-1003">Cell membrane</keyword>
<keyword evidence="5 10" id="KW-0762">Sugar transport</keyword>
<dbReference type="InterPro" id="IPR004316">
    <property type="entry name" value="SWEET_rpt"/>
</dbReference>
<evidence type="ECO:0000256" key="11">
    <source>
        <dbReference type="SAM" id="MobiDB-lite"/>
    </source>
</evidence>
<feature type="transmembrane region" description="Helical" evidence="10">
    <location>
        <begin position="48"/>
        <end position="65"/>
    </location>
</feature>
<feature type="transmembrane region" description="Helical" evidence="10">
    <location>
        <begin position="132"/>
        <end position="155"/>
    </location>
</feature>
<comment type="similarity">
    <text evidence="2 10">Belongs to the SWEET sugar transporter family.</text>
</comment>
<reference evidence="12 13" key="1">
    <citation type="submission" date="2024-05" db="EMBL/GenBank/DDBJ databases">
        <title>Haplotype-resolved chromosome-level genome assembly of Huyou (Citrus changshanensis).</title>
        <authorList>
            <person name="Miao C."/>
            <person name="Chen W."/>
            <person name="Wu Y."/>
            <person name="Wang L."/>
            <person name="Zhao S."/>
            <person name="Grierson D."/>
            <person name="Xu C."/>
            <person name="Chen K."/>
        </authorList>
    </citation>
    <scope>NUCLEOTIDE SEQUENCE [LARGE SCALE GENOMIC DNA]</scope>
    <source>
        <strain evidence="12">01-14</strain>
        <tissue evidence="12">Leaf</tissue>
    </source>
</reference>
<proteinExistence type="inferred from homology"/>